<comment type="pathway">
    <text evidence="3 10">Cofactor biosynthesis; tetrahydrofolate biosynthesis; 7,8-dihydrofolate from 2-amino-4-hydroxy-6-hydroxymethyl-7,8-dihydropteridine diphosphate and 4-aminobenzoate: step 1/2.</text>
</comment>
<reference evidence="12 13" key="1">
    <citation type="journal article" date="2009" name="Stand. Genomic Sci.">
        <title>Complete genome sequence of Acidimicrobium ferrooxidans type strain (ICP).</title>
        <authorList>
            <person name="Clum A."/>
            <person name="Nolan M."/>
            <person name="Lang E."/>
            <person name="Glavina Del Rio T."/>
            <person name="Tice H."/>
            <person name="Copeland A."/>
            <person name="Cheng J.F."/>
            <person name="Lucas S."/>
            <person name="Chen F."/>
            <person name="Bruce D."/>
            <person name="Goodwin L."/>
            <person name="Pitluck S."/>
            <person name="Ivanova N."/>
            <person name="Mavrommatis K."/>
            <person name="Mikhailova N."/>
            <person name="Pati A."/>
            <person name="Chen A."/>
            <person name="Palaniappan K."/>
            <person name="Goker M."/>
            <person name="Spring S."/>
            <person name="Land M."/>
            <person name="Hauser L."/>
            <person name="Chang Y.J."/>
            <person name="Jeffries C.C."/>
            <person name="Chain P."/>
            <person name="Bristow J."/>
            <person name="Eisen J.A."/>
            <person name="Markowitz V."/>
            <person name="Hugenholtz P."/>
            <person name="Kyrpides N.C."/>
            <person name="Klenk H.P."/>
            <person name="Lapidus A."/>
        </authorList>
    </citation>
    <scope>NUCLEOTIDE SEQUENCE [LARGE SCALE GENOMIC DNA]</scope>
    <source>
        <strain evidence="13">DSM 10331 / JCM 15462 / NBRC 103882 / ICP</strain>
    </source>
</reference>
<dbReference type="GO" id="GO:0046656">
    <property type="term" value="P:folic acid biosynthetic process"/>
    <property type="evidence" value="ECO:0007669"/>
    <property type="project" value="UniProtKB-KW"/>
</dbReference>
<evidence type="ECO:0000313" key="13">
    <source>
        <dbReference type="Proteomes" id="UP000000771"/>
    </source>
</evidence>
<dbReference type="EC" id="2.5.1.15" evidence="5 10"/>
<evidence type="ECO:0000259" key="11">
    <source>
        <dbReference type="PROSITE" id="PS50972"/>
    </source>
</evidence>
<dbReference type="STRING" id="525909.Afer_1911"/>
<dbReference type="InterPro" id="IPR011005">
    <property type="entry name" value="Dihydropteroate_synth-like_sf"/>
</dbReference>
<dbReference type="EMBL" id="CP001631">
    <property type="protein sequence ID" value="ACU54816.1"/>
    <property type="molecule type" value="Genomic_DNA"/>
</dbReference>
<dbReference type="GO" id="GO:0004156">
    <property type="term" value="F:dihydropteroate synthase activity"/>
    <property type="evidence" value="ECO:0007669"/>
    <property type="project" value="UniProtKB-EC"/>
</dbReference>
<dbReference type="UniPathway" id="UPA00077">
    <property type="reaction ID" value="UER00156"/>
</dbReference>
<dbReference type="NCBIfam" id="TIGR01496">
    <property type="entry name" value="DHPS"/>
    <property type="match status" value="1"/>
</dbReference>
<dbReference type="CDD" id="cd00739">
    <property type="entry name" value="DHPS"/>
    <property type="match status" value="1"/>
</dbReference>
<comment type="function">
    <text evidence="10">Catalyzes the condensation of para-aminobenzoate (pABA) with 6-hydroxymethyl-7,8-dihydropterin diphosphate (DHPt-PP) to form 7,8-dihydropteroate (H2Pte), the immediate precursor of folate derivatives.</text>
</comment>
<dbReference type="Pfam" id="PF00809">
    <property type="entry name" value="Pterin_bind"/>
    <property type="match status" value="1"/>
</dbReference>
<dbReference type="KEGG" id="afo:Afer_1911"/>
<keyword evidence="6 10" id="KW-0808">Transferase</keyword>
<evidence type="ECO:0000256" key="3">
    <source>
        <dbReference type="ARBA" id="ARBA00004763"/>
    </source>
</evidence>
<evidence type="ECO:0000256" key="6">
    <source>
        <dbReference type="ARBA" id="ARBA00022679"/>
    </source>
</evidence>
<evidence type="ECO:0000256" key="10">
    <source>
        <dbReference type="RuleBase" id="RU361205"/>
    </source>
</evidence>
<protein>
    <recommendedName>
        <fullName evidence="5 10">Dihydropteroate synthase</fullName>
        <shortName evidence="10">DHPS</shortName>
        <ecNumber evidence="5 10">2.5.1.15</ecNumber>
    </recommendedName>
    <alternativeName>
        <fullName evidence="10">Dihydropteroate pyrophosphorylase</fullName>
    </alternativeName>
</protein>
<dbReference type="AlphaFoldDB" id="C7M1R9"/>
<dbReference type="InterPro" id="IPR045031">
    <property type="entry name" value="DHP_synth-like"/>
</dbReference>
<organism evidence="12 13">
    <name type="scientific">Acidimicrobium ferrooxidans (strain DSM 10331 / JCM 15462 / NBRC 103882 / ICP)</name>
    <dbReference type="NCBI Taxonomy" id="525909"/>
    <lineage>
        <taxon>Bacteria</taxon>
        <taxon>Bacillati</taxon>
        <taxon>Actinomycetota</taxon>
        <taxon>Acidimicrobiia</taxon>
        <taxon>Acidimicrobiales</taxon>
        <taxon>Acidimicrobiaceae</taxon>
        <taxon>Acidimicrobium</taxon>
    </lineage>
</organism>
<proteinExistence type="inferred from homology"/>
<dbReference type="PROSITE" id="PS00792">
    <property type="entry name" value="DHPS_1"/>
    <property type="match status" value="1"/>
</dbReference>
<dbReference type="GO" id="GO:0046872">
    <property type="term" value="F:metal ion binding"/>
    <property type="evidence" value="ECO:0007669"/>
    <property type="project" value="UniProtKB-KW"/>
</dbReference>
<dbReference type="HOGENOM" id="CLU_008023_0_2_11"/>
<dbReference type="RefSeq" id="WP_015799292.1">
    <property type="nucleotide sequence ID" value="NC_013124.1"/>
</dbReference>
<gene>
    <name evidence="12" type="ordered locus">Afer_1911</name>
</gene>
<dbReference type="Gene3D" id="3.20.20.20">
    <property type="entry name" value="Dihydropteroate synthase-like"/>
    <property type="match status" value="1"/>
</dbReference>
<keyword evidence="7 10" id="KW-0479">Metal-binding</keyword>
<evidence type="ECO:0000256" key="4">
    <source>
        <dbReference type="ARBA" id="ARBA00009503"/>
    </source>
</evidence>
<dbReference type="PANTHER" id="PTHR20941">
    <property type="entry name" value="FOLATE SYNTHESIS PROTEINS"/>
    <property type="match status" value="1"/>
</dbReference>
<sequence>MSERRDARIMGIVNVTPDSFSDGGRYFDAARAIEHGLELFAEGADIVDVGGESTRPGAVPVPETEELRRVLPVVAALAPYGVVSIDTVKPAVARAAVEAGATIVNDVSGRLGPVAAEVGAVWIAMHAQGDPQTMQVNPTYTDVVGEVSAWLRERRDEARALGVKEVWFDPGIGFGKTVAHNLALIAHLRQIASLGAPVVVGLSRKSMLAELSRAEPALPPLEREEQSLAAAIWAIEHGADVVRVHRVRPIREYLRLAAAMEEAAREWA</sequence>
<feature type="domain" description="Pterin-binding" evidence="11">
    <location>
        <begin position="7"/>
        <end position="255"/>
    </location>
</feature>
<evidence type="ECO:0000256" key="1">
    <source>
        <dbReference type="ARBA" id="ARBA00000012"/>
    </source>
</evidence>
<dbReference type="InterPro" id="IPR006390">
    <property type="entry name" value="DHP_synth_dom"/>
</dbReference>
<dbReference type="InterPro" id="IPR000489">
    <property type="entry name" value="Pterin-binding_dom"/>
</dbReference>
<evidence type="ECO:0000313" key="12">
    <source>
        <dbReference type="EMBL" id="ACU54816.1"/>
    </source>
</evidence>
<comment type="similarity">
    <text evidence="4 10">Belongs to the DHPS family.</text>
</comment>
<comment type="catalytic activity">
    <reaction evidence="1">
        <text>(7,8-dihydropterin-6-yl)methyl diphosphate + 4-aminobenzoate = 7,8-dihydropteroate + diphosphate</text>
        <dbReference type="Rhea" id="RHEA:19949"/>
        <dbReference type="ChEBI" id="CHEBI:17836"/>
        <dbReference type="ChEBI" id="CHEBI:17839"/>
        <dbReference type="ChEBI" id="CHEBI:33019"/>
        <dbReference type="ChEBI" id="CHEBI:72950"/>
        <dbReference type="EC" id="2.5.1.15"/>
    </reaction>
</comment>
<accession>C7M1R9</accession>
<dbReference type="PANTHER" id="PTHR20941:SF1">
    <property type="entry name" value="FOLIC ACID SYNTHESIS PROTEIN FOL1"/>
    <property type="match status" value="1"/>
</dbReference>
<keyword evidence="13" id="KW-1185">Reference proteome</keyword>
<dbReference type="SUPFAM" id="SSF51717">
    <property type="entry name" value="Dihydropteroate synthetase-like"/>
    <property type="match status" value="1"/>
</dbReference>
<dbReference type="GO" id="GO:0046654">
    <property type="term" value="P:tetrahydrofolate biosynthetic process"/>
    <property type="evidence" value="ECO:0007669"/>
    <property type="project" value="UniProtKB-UniPathway"/>
</dbReference>
<dbReference type="GO" id="GO:0005829">
    <property type="term" value="C:cytosol"/>
    <property type="evidence" value="ECO:0007669"/>
    <property type="project" value="TreeGrafter"/>
</dbReference>
<evidence type="ECO:0000256" key="7">
    <source>
        <dbReference type="ARBA" id="ARBA00022723"/>
    </source>
</evidence>
<name>C7M1R9_ACIFD</name>
<evidence type="ECO:0000256" key="9">
    <source>
        <dbReference type="ARBA" id="ARBA00022909"/>
    </source>
</evidence>
<dbReference type="PROSITE" id="PS00793">
    <property type="entry name" value="DHPS_2"/>
    <property type="match status" value="1"/>
</dbReference>
<keyword evidence="8 10" id="KW-0460">Magnesium</keyword>
<comment type="cofactor">
    <cofactor evidence="2 10">
        <name>Mg(2+)</name>
        <dbReference type="ChEBI" id="CHEBI:18420"/>
    </cofactor>
</comment>
<evidence type="ECO:0000256" key="5">
    <source>
        <dbReference type="ARBA" id="ARBA00012458"/>
    </source>
</evidence>
<dbReference type="Proteomes" id="UP000000771">
    <property type="component" value="Chromosome"/>
</dbReference>
<evidence type="ECO:0000256" key="2">
    <source>
        <dbReference type="ARBA" id="ARBA00001946"/>
    </source>
</evidence>
<dbReference type="eggNOG" id="COG0294">
    <property type="taxonomic scope" value="Bacteria"/>
</dbReference>
<keyword evidence="9 10" id="KW-0289">Folate biosynthesis</keyword>
<evidence type="ECO:0000256" key="8">
    <source>
        <dbReference type="ARBA" id="ARBA00022842"/>
    </source>
</evidence>
<dbReference type="PROSITE" id="PS50972">
    <property type="entry name" value="PTERIN_BINDING"/>
    <property type="match status" value="1"/>
</dbReference>